<evidence type="ECO:0000259" key="16">
    <source>
        <dbReference type="PROSITE" id="PS51296"/>
    </source>
</evidence>
<dbReference type="FunFam" id="1.10.10.1100:FF:000002">
    <property type="entry name" value="Nitrite reductase large subunit"/>
    <property type="match status" value="1"/>
</dbReference>
<keyword evidence="6" id="KW-0349">Heme</keyword>
<evidence type="ECO:0000256" key="6">
    <source>
        <dbReference type="ARBA" id="ARBA00022617"/>
    </source>
</evidence>
<keyword evidence="13" id="KW-0411">Iron-sulfur</keyword>
<dbReference type="PRINTS" id="PR00368">
    <property type="entry name" value="FADPNR"/>
</dbReference>
<evidence type="ECO:0000256" key="11">
    <source>
        <dbReference type="ARBA" id="ARBA00023002"/>
    </source>
</evidence>
<dbReference type="GO" id="GO:0020037">
    <property type="term" value="F:heme binding"/>
    <property type="evidence" value="ECO:0007669"/>
    <property type="project" value="InterPro"/>
</dbReference>
<dbReference type="FunFam" id="3.50.50.60:FF:000033">
    <property type="entry name" value="Nitrite reductase [NAD(P)H], large subunit"/>
    <property type="match status" value="1"/>
</dbReference>
<evidence type="ECO:0000256" key="5">
    <source>
        <dbReference type="ARBA" id="ARBA00010429"/>
    </source>
</evidence>
<keyword evidence="7" id="KW-0285">Flavoprotein</keyword>
<dbReference type="Pfam" id="PF01077">
    <property type="entry name" value="NIR_SIR"/>
    <property type="match status" value="1"/>
</dbReference>
<dbReference type="PANTHER" id="PTHR43809">
    <property type="entry name" value="NITRITE REDUCTASE (NADH) LARGE SUBUNIT"/>
    <property type="match status" value="1"/>
</dbReference>
<dbReference type="InterPro" id="IPR005117">
    <property type="entry name" value="NiRdtase/SiRdtase_haem-b_fer"/>
</dbReference>
<dbReference type="InterPro" id="IPR041575">
    <property type="entry name" value="Rubredoxin_C"/>
</dbReference>
<dbReference type="Gene3D" id="3.30.413.10">
    <property type="entry name" value="Sulfite Reductase Hemoprotein, domain 1"/>
    <property type="match status" value="1"/>
</dbReference>
<dbReference type="CDD" id="cd19943">
    <property type="entry name" value="NirB_Fer2_BFD-like_1"/>
    <property type="match status" value="1"/>
</dbReference>
<comment type="cofactor">
    <cofactor evidence="2">
        <name>[4Fe-4S] cluster</name>
        <dbReference type="ChEBI" id="CHEBI:49883"/>
    </cofactor>
</comment>
<evidence type="ECO:0000256" key="8">
    <source>
        <dbReference type="ARBA" id="ARBA00022714"/>
    </source>
</evidence>
<comment type="pathway">
    <text evidence="4">Nitrogen metabolism; nitrate reduction (assimilation).</text>
</comment>
<comment type="cofactor">
    <cofactor evidence="15">
        <name>[2Fe-2S] cluster</name>
        <dbReference type="ChEBI" id="CHEBI:190135"/>
    </cofactor>
</comment>
<keyword evidence="11" id="KW-0560">Oxidoreductase</keyword>
<evidence type="ECO:0000256" key="1">
    <source>
        <dbReference type="ARBA" id="ARBA00001929"/>
    </source>
</evidence>
<keyword evidence="14" id="KW-0534">Nitrate assimilation</keyword>
<reference evidence="17" key="1">
    <citation type="submission" date="2019-10" db="EMBL/GenBank/DDBJ databases">
        <title>Conservation and host-specific expression of non-tandemly repeated heterogenous ribosome RNA gene in arbuscular mycorrhizal fungi.</title>
        <authorList>
            <person name="Maeda T."/>
            <person name="Kobayashi Y."/>
            <person name="Nakagawa T."/>
            <person name="Ezawa T."/>
            <person name="Yamaguchi K."/>
            <person name="Bino T."/>
            <person name="Nishimoto Y."/>
            <person name="Shigenobu S."/>
            <person name="Kawaguchi M."/>
        </authorList>
    </citation>
    <scope>NUCLEOTIDE SEQUENCE</scope>
    <source>
        <strain evidence="17">HR1</strain>
    </source>
</reference>
<dbReference type="SUPFAM" id="SSF51905">
    <property type="entry name" value="FAD/NAD(P)-binding domain"/>
    <property type="match status" value="1"/>
</dbReference>
<organism evidence="17 18">
    <name type="scientific">Rhizophagus clarus</name>
    <dbReference type="NCBI Taxonomy" id="94130"/>
    <lineage>
        <taxon>Eukaryota</taxon>
        <taxon>Fungi</taxon>
        <taxon>Fungi incertae sedis</taxon>
        <taxon>Mucoromycota</taxon>
        <taxon>Glomeromycotina</taxon>
        <taxon>Glomeromycetes</taxon>
        <taxon>Glomerales</taxon>
        <taxon>Glomeraceae</taxon>
        <taxon>Rhizophagus</taxon>
    </lineage>
</organism>
<evidence type="ECO:0000256" key="4">
    <source>
        <dbReference type="ARBA" id="ARBA00005096"/>
    </source>
</evidence>
<dbReference type="SUPFAM" id="SSF50022">
    <property type="entry name" value="ISP domain"/>
    <property type="match status" value="1"/>
</dbReference>
<accession>A0A8H3MBD6</accession>
<dbReference type="InterPro" id="IPR012748">
    <property type="entry name" value="Rieske-like_NirD"/>
</dbReference>
<dbReference type="InterPro" id="IPR052034">
    <property type="entry name" value="NasD-like"/>
</dbReference>
<dbReference type="PRINTS" id="PR00411">
    <property type="entry name" value="PNDRDTASEI"/>
</dbReference>
<dbReference type="GO" id="GO:0050661">
    <property type="term" value="F:NADP binding"/>
    <property type="evidence" value="ECO:0007669"/>
    <property type="project" value="InterPro"/>
</dbReference>
<dbReference type="GO" id="GO:0050660">
    <property type="term" value="F:flavin adenine dinucleotide binding"/>
    <property type="evidence" value="ECO:0007669"/>
    <property type="project" value="InterPro"/>
</dbReference>
<dbReference type="InterPro" id="IPR016156">
    <property type="entry name" value="FAD/NAD-linked_Rdtase_dimer_sf"/>
</dbReference>
<keyword evidence="10" id="KW-0274">FAD</keyword>
<dbReference type="CDD" id="cd19944">
    <property type="entry name" value="NirB_Fer2_BFD-like_2"/>
    <property type="match status" value="1"/>
</dbReference>
<dbReference type="Proteomes" id="UP000615446">
    <property type="component" value="Unassembled WGS sequence"/>
</dbReference>
<sequence length="1036" mass="114642">MATDKVDDKRTVVVCGLGMVGLSFIEKLLKYDTKHQFRIEVFCEEAHVAYNRVGLTQFFSHREEERMLMQPLSWYSENDVIVHINEKATCIEATTRRVISENGSSVPYDTCILATGSYPFVPPIPGWNKTGVFVYRTINDLNEIINYSKKSKRGAVIGGGLLGLEAAKALMDLGLDVTIVEVAPVLMGRQLDAVGGEMLKDEINKLGIKCILGIPPKEITTDENDRVSGIRFENDSIQLDVVVVAAGIRPRDELAKASGISTHQRGGVFVDDRLQTSDPNVYAIGEVALYGGMIYGLVAPGYDMADVVASNLTGGDKKFLGGDLSCKLKLLGVHVASFGDYTAGKDVAMPLVYNDPFGSIYKKLLFSKDGKYLLGGIMVGDTDDYTKLHAIMKSKKVLTVAPGELILGVKSGQAPGADDLPDEAQICSCNNVSKGQIRDAVKVDECRSIGQIKSCTKAGTGCGGCLPTVTEIFETEMRALGHVVTNALCPHFSLTRAELFQVIKIKKLANFKDIIEKVGKKGTHGCEICKPAVASILASLWNDHILNHANLQDTNDRYLANIQRGGLYSIVPRVPGGEITPEKLLVLGEVAKKYGLYTKITGGQRIDLFGARKQDLPTIWEELVNAGFESGHAYGKALRTVKSCVGSEWCRYGQRNSVAFAIEIENRYKGIRAPHKIKAAVSGCIRECAEESIIYFIFIPYNSAQGKDFGLIATENGYNLYVCGNGGSKPKHAVILAKDISEELAIKYMDRFLMYYIHTADRLTRTARWLEKMEGGVEYLKKVIIDDHLGICTELEEDMARLIYSYECEWTKVVRDPKRREDFTQFINTDETVDGIEYIYERGQSRPADWPKECAVTEKDIIEVKKSANLETKKWVKIAPSSAFPEDAGQVIKYGDTQIAIFNTNERTKWYATQNMCPHKRAFVLSQGLVGEEENGTIKVSCPMHKKNFALETGECISGDVDLKLMTFEIKLEDDFVWLYLPPKQELDRILGTNKWKVSKKLSKSKSENSNIEILGSTTAVGCGDISSCGDKKMDW</sequence>
<dbReference type="InterPro" id="IPR036188">
    <property type="entry name" value="FAD/NAD-bd_sf"/>
</dbReference>
<evidence type="ECO:0000256" key="9">
    <source>
        <dbReference type="ARBA" id="ARBA00022723"/>
    </source>
</evidence>
<dbReference type="InterPro" id="IPR041854">
    <property type="entry name" value="BFD-like_2Fe2S-bd_dom_sf"/>
</dbReference>
<dbReference type="InterPro" id="IPR007419">
    <property type="entry name" value="BFD-like_2Fe2S-bd_dom"/>
</dbReference>
<dbReference type="InterPro" id="IPR036922">
    <property type="entry name" value="Rieske_2Fe-2S_sf"/>
</dbReference>
<evidence type="ECO:0000256" key="3">
    <source>
        <dbReference type="ARBA" id="ARBA00001974"/>
    </source>
</evidence>
<protein>
    <submittedName>
        <fullName evidence="17">Nitrite reductase small subunit NirD</fullName>
    </submittedName>
</protein>
<evidence type="ECO:0000256" key="15">
    <source>
        <dbReference type="ARBA" id="ARBA00034078"/>
    </source>
</evidence>
<dbReference type="Pfam" id="PF03460">
    <property type="entry name" value="NIR_SIR_ferr"/>
    <property type="match status" value="1"/>
</dbReference>
<dbReference type="Pfam" id="PF13806">
    <property type="entry name" value="Rieske_2"/>
    <property type="match status" value="1"/>
</dbReference>
<dbReference type="GO" id="GO:0046872">
    <property type="term" value="F:metal ion binding"/>
    <property type="evidence" value="ECO:0007669"/>
    <property type="project" value="UniProtKB-KW"/>
</dbReference>
<dbReference type="GO" id="GO:0051537">
    <property type="term" value="F:2 iron, 2 sulfur cluster binding"/>
    <property type="evidence" value="ECO:0007669"/>
    <property type="project" value="UniProtKB-KW"/>
</dbReference>
<dbReference type="SUPFAM" id="SSF56014">
    <property type="entry name" value="Nitrite and sulphite reductase 4Fe-4S domain-like"/>
    <property type="match status" value="1"/>
</dbReference>
<dbReference type="SUPFAM" id="SSF55124">
    <property type="entry name" value="Nitrite/Sulfite reductase N-terminal domain-like"/>
    <property type="match status" value="1"/>
</dbReference>
<dbReference type="Gene3D" id="3.30.390.30">
    <property type="match status" value="1"/>
</dbReference>
<evidence type="ECO:0000313" key="18">
    <source>
        <dbReference type="Proteomes" id="UP000615446"/>
    </source>
</evidence>
<dbReference type="Gene3D" id="1.10.10.1100">
    <property type="entry name" value="BFD-like [2Fe-2S]-binding domain"/>
    <property type="match status" value="1"/>
</dbReference>
<evidence type="ECO:0000256" key="2">
    <source>
        <dbReference type="ARBA" id="ARBA00001966"/>
    </source>
</evidence>
<evidence type="ECO:0000256" key="13">
    <source>
        <dbReference type="ARBA" id="ARBA00023014"/>
    </source>
</evidence>
<dbReference type="NCBIfam" id="TIGR02374">
    <property type="entry name" value="nitri_red_nirB"/>
    <property type="match status" value="1"/>
</dbReference>
<dbReference type="GO" id="GO:0008942">
    <property type="term" value="F:nitrite reductase [NAD(P)H] activity"/>
    <property type="evidence" value="ECO:0007669"/>
    <property type="project" value="InterPro"/>
</dbReference>
<dbReference type="GO" id="GO:0042128">
    <property type="term" value="P:nitrate assimilation"/>
    <property type="evidence" value="ECO:0007669"/>
    <property type="project" value="UniProtKB-KW"/>
</dbReference>
<keyword evidence="12" id="KW-0408">Iron</keyword>
<dbReference type="Pfam" id="PF18267">
    <property type="entry name" value="Rubredoxin_C"/>
    <property type="match status" value="1"/>
</dbReference>
<keyword evidence="9" id="KW-0479">Metal-binding</keyword>
<dbReference type="InterPro" id="IPR006067">
    <property type="entry name" value="NO2/SO3_Rdtase_4Fe4S_dom"/>
</dbReference>
<feature type="domain" description="Rieske" evidence="16">
    <location>
        <begin position="875"/>
        <end position="979"/>
    </location>
</feature>
<dbReference type="OrthoDB" id="432169at2759"/>
<dbReference type="Gene3D" id="2.102.10.10">
    <property type="entry name" value="Rieske [2Fe-2S] iron-sulphur domain"/>
    <property type="match status" value="1"/>
</dbReference>
<gene>
    <name evidence="17" type="ORF">RCL2_002774200</name>
</gene>
<dbReference type="NCBIfam" id="NF011565">
    <property type="entry name" value="PRK14989.1"/>
    <property type="match status" value="1"/>
</dbReference>
<evidence type="ECO:0000256" key="7">
    <source>
        <dbReference type="ARBA" id="ARBA00022630"/>
    </source>
</evidence>
<dbReference type="InterPro" id="IPR036136">
    <property type="entry name" value="Nit/Sulf_reduc_fer-like_dom_sf"/>
</dbReference>
<dbReference type="PROSITE" id="PS51296">
    <property type="entry name" value="RIESKE"/>
    <property type="match status" value="1"/>
</dbReference>
<proteinExistence type="inferred from homology"/>
<comment type="caution">
    <text evidence="17">The sequence shown here is derived from an EMBL/GenBank/DDBJ whole genome shotgun (WGS) entry which is preliminary data.</text>
</comment>
<dbReference type="NCBIfam" id="TIGR02378">
    <property type="entry name" value="nirD_assim_sml"/>
    <property type="match status" value="1"/>
</dbReference>
<dbReference type="Gene3D" id="3.50.50.60">
    <property type="entry name" value="FAD/NAD(P)-binding domain"/>
    <property type="match status" value="2"/>
</dbReference>
<dbReference type="InterPro" id="IPR023753">
    <property type="entry name" value="FAD/NAD-binding_dom"/>
</dbReference>
<evidence type="ECO:0000313" key="17">
    <source>
        <dbReference type="EMBL" id="GET01326.1"/>
    </source>
</evidence>
<dbReference type="Pfam" id="PF04324">
    <property type="entry name" value="Fer2_BFD"/>
    <property type="match status" value="1"/>
</dbReference>
<dbReference type="PANTHER" id="PTHR43809:SF1">
    <property type="entry name" value="NITRITE REDUCTASE (NADH) LARGE SUBUNIT"/>
    <property type="match status" value="1"/>
</dbReference>
<comment type="similarity">
    <text evidence="5">Belongs to the nitrite and sulfite reductase 4Fe-4S domain family.</text>
</comment>
<dbReference type="InterPro" id="IPR012744">
    <property type="entry name" value="Nitri_red_NirB"/>
</dbReference>
<evidence type="ECO:0000256" key="12">
    <source>
        <dbReference type="ARBA" id="ARBA00023004"/>
    </source>
</evidence>
<comment type="cofactor">
    <cofactor evidence="3">
        <name>FAD</name>
        <dbReference type="ChEBI" id="CHEBI:57692"/>
    </cofactor>
</comment>
<dbReference type="AlphaFoldDB" id="A0A8H3MBD6"/>
<name>A0A8H3MBD6_9GLOM</name>
<evidence type="ECO:0000256" key="10">
    <source>
        <dbReference type="ARBA" id="ARBA00022827"/>
    </source>
</evidence>
<dbReference type="Pfam" id="PF07992">
    <property type="entry name" value="Pyr_redox_2"/>
    <property type="match status" value="1"/>
</dbReference>
<dbReference type="InterPro" id="IPR017941">
    <property type="entry name" value="Rieske_2Fe-2S"/>
</dbReference>
<dbReference type="EMBL" id="BLAL01000298">
    <property type="protein sequence ID" value="GET01326.1"/>
    <property type="molecule type" value="Genomic_DNA"/>
</dbReference>
<comment type="cofactor">
    <cofactor evidence="1">
        <name>siroheme</name>
        <dbReference type="ChEBI" id="CHEBI:60052"/>
    </cofactor>
</comment>
<dbReference type="InterPro" id="IPR045854">
    <property type="entry name" value="NO2/SO3_Rdtase_4Fe4S_sf"/>
</dbReference>
<evidence type="ECO:0000256" key="14">
    <source>
        <dbReference type="ARBA" id="ARBA00023063"/>
    </source>
</evidence>
<dbReference type="CDD" id="cd03529">
    <property type="entry name" value="Rieske_NirD"/>
    <property type="match status" value="1"/>
</dbReference>
<keyword evidence="8" id="KW-0001">2Fe-2S</keyword>